<comment type="similarity">
    <text evidence="1">Belongs to the TBP family.</text>
</comment>
<keyword evidence="3" id="KW-0804">Transcription</keyword>
<evidence type="ECO:0000256" key="3">
    <source>
        <dbReference type="ARBA" id="ARBA00023163"/>
    </source>
</evidence>
<protein>
    <submittedName>
        <fullName evidence="6">Uncharacterized protein</fullName>
    </submittedName>
</protein>
<evidence type="ECO:0000256" key="2">
    <source>
        <dbReference type="ARBA" id="ARBA00023125"/>
    </source>
</evidence>
<feature type="region of interest" description="Disordered" evidence="4">
    <location>
        <begin position="343"/>
        <end position="398"/>
    </location>
</feature>
<dbReference type="Pfam" id="PF00352">
    <property type="entry name" value="TBP"/>
    <property type="match status" value="1"/>
</dbReference>
<dbReference type="Gene3D" id="3.30.310.10">
    <property type="entry name" value="TATA-Binding Protein"/>
    <property type="match status" value="1"/>
</dbReference>
<organism evidence="5 6">
    <name type="scientific">Macrostomum lignano</name>
    <dbReference type="NCBI Taxonomy" id="282301"/>
    <lineage>
        <taxon>Eukaryota</taxon>
        <taxon>Metazoa</taxon>
        <taxon>Spiralia</taxon>
        <taxon>Lophotrochozoa</taxon>
        <taxon>Platyhelminthes</taxon>
        <taxon>Rhabditophora</taxon>
        <taxon>Macrostomorpha</taxon>
        <taxon>Macrostomida</taxon>
        <taxon>Macrostomidae</taxon>
        <taxon>Macrostomum</taxon>
    </lineage>
</organism>
<dbReference type="AlphaFoldDB" id="A0A1I8GZI1"/>
<evidence type="ECO:0000256" key="4">
    <source>
        <dbReference type="SAM" id="MobiDB-lite"/>
    </source>
</evidence>
<keyword evidence="5" id="KW-1185">Reference proteome</keyword>
<dbReference type="GO" id="GO:0006352">
    <property type="term" value="P:DNA-templated transcription initiation"/>
    <property type="evidence" value="ECO:0007669"/>
    <property type="project" value="InterPro"/>
</dbReference>
<sequence>MVLIPKSEYDMLTQNLKPVESEMDTAVRYAQRKCNDILLAEDCPDDVKAAMYHDAMKSLLAKRKRTGKDALRVTNLVGGVDLRLAGGRGAQLPLRELALSMAHVIYRPVWPRVLIKRMRNPRVTLLLYPTGQLSICGARSYSASVRAARRFVAMLHRRVPAQLLPHQAVHTFFAVQEPVQVRNCTPVSSPTILITTIIIISIIGAGAEPQSVAAVVEAQGLSPYRESVGGGGGGGAGPESISRITSDRLTSASILARSIFFSGNRDCTPLLLLLHFLLLLCFRLTIEVLEESGVQLIQLEVRGATSISSIKQGSSDITVESSIIIRARYQAGALPVLSCHTRTAAREPRSRRQAIRKVSTPERCSTGLSGSASRRGRVSSRSPKTTRETPAEVPEPGLQLAGVIEEEAASSEDGELVGAVNVLTAELAAACFVLKNARNADEAGDGATLSGDSSAAVGGVAVAPHQSAAGRRSTPQLATPLSGCHCQRCRRLRSLECRTLSASPESLLPTGADEVTNDGLVVPKEVTVAESKAAKQRHRVSTDSGSDAAAPSSRLLRFAHLVGRSRGRSSWLSEGVSSCRIARGGGRRLSSGKCRSRTMTSKADGCAGRRDRPETSLLLLSARRSPVDDRVRCRLARGDAQFGMKRAGLFRPPRCGGCASGWGGRTASATEALSRHLVRAGLQVTSAPKSGC</sequence>
<dbReference type="SUPFAM" id="SSF55945">
    <property type="entry name" value="TATA-box binding protein-like"/>
    <property type="match status" value="1"/>
</dbReference>
<accession>A0A1I8GZI1</accession>
<evidence type="ECO:0000256" key="1">
    <source>
        <dbReference type="ARBA" id="ARBA00005560"/>
    </source>
</evidence>
<proteinExistence type="inferred from homology"/>
<reference evidence="6" key="1">
    <citation type="submission" date="2016-11" db="UniProtKB">
        <authorList>
            <consortium name="WormBaseParasite"/>
        </authorList>
    </citation>
    <scope>IDENTIFICATION</scope>
</reference>
<dbReference type="InterPro" id="IPR012295">
    <property type="entry name" value="TBP_dom_sf"/>
</dbReference>
<dbReference type="InterPro" id="IPR000814">
    <property type="entry name" value="TBP"/>
</dbReference>
<name>A0A1I8GZI1_9PLAT</name>
<dbReference type="Proteomes" id="UP000095280">
    <property type="component" value="Unplaced"/>
</dbReference>
<evidence type="ECO:0000313" key="6">
    <source>
        <dbReference type="WBParaSite" id="maker-uti_cns_0003747-snap-gene-0.3-mRNA-1"/>
    </source>
</evidence>
<evidence type="ECO:0000313" key="5">
    <source>
        <dbReference type="Proteomes" id="UP000095280"/>
    </source>
</evidence>
<keyword evidence="2" id="KW-0238">DNA-binding</keyword>
<dbReference type="GO" id="GO:0003677">
    <property type="term" value="F:DNA binding"/>
    <property type="evidence" value="ECO:0007669"/>
    <property type="project" value="UniProtKB-KW"/>
</dbReference>
<feature type="region of interest" description="Disordered" evidence="4">
    <location>
        <begin position="530"/>
        <end position="549"/>
    </location>
</feature>
<dbReference type="WBParaSite" id="maker-uti_cns_0003747-snap-gene-0.3-mRNA-1">
    <property type="protein sequence ID" value="maker-uti_cns_0003747-snap-gene-0.3-mRNA-1"/>
    <property type="gene ID" value="maker-uti_cns_0003747-snap-gene-0.3"/>
</dbReference>